<evidence type="ECO:0000313" key="2">
    <source>
        <dbReference type="Proteomes" id="UP000193240"/>
    </source>
</evidence>
<sequence length="145" mass="16569">MRTSKVQQTEDRNPVGYMENLRNRWNIVTKPLSYEDPTSDDDLQESIKCLRHCLGHHAYCTNTLGKLPKRVLELNSTSITLRDTASISTKELYACLSHCWGPKGPSLQLTSVTETRLRQGIDIHSLPRTFYESAKVCMKLGIRFL</sequence>
<dbReference type="Proteomes" id="UP000193240">
    <property type="component" value="Unassembled WGS sequence"/>
</dbReference>
<proteinExistence type="predicted"/>
<dbReference type="PANTHER" id="PTHR33112">
    <property type="entry name" value="DOMAIN PROTEIN, PUTATIVE-RELATED"/>
    <property type="match status" value="1"/>
</dbReference>
<dbReference type="InParanoid" id="A0A1Y2LI38"/>
<dbReference type="EMBL" id="KZ107862">
    <property type="protein sequence ID" value="OSS43703.1"/>
    <property type="molecule type" value="Genomic_DNA"/>
</dbReference>
<organism evidence="1 2">
    <name type="scientific">Epicoccum nigrum</name>
    <name type="common">Soil fungus</name>
    <name type="synonym">Epicoccum purpurascens</name>
    <dbReference type="NCBI Taxonomy" id="105696"/>
    <lineage>
        <taxon>Eukaryota</taxon>
        <taxon>Fungi</taxon>
        <taxon>Dikarya</taxon>
        <taxon>Ascomycota</taxon>
        <taxon>Pezizomycotina</taxon>
        <taxon>Dothideomycetes</taxon>
        <taxon>Pleosporomycetidae</taxon>
        <taxon>Pleosporales</taxon>
        <taxon>Pleosporineae</taxon>
        <taxon>Didymellaceae</taxon>
        <taxon>Epicoccum</taxon>
    </lineage>
</organism>
<reference evidence="1 2" key="1">
    <citation type="journal article" date="2017" name="Genome Announc.">
        <title>Genome sequence of the saprophytic ascomycete Epicoccum nigrum ICMP 19927 strain isolated from New Zealand.</title>
        <authorList>
            <person name="Fokin M."/>
            <person name="Fleetwood D."/>
            <person name="Weir B.S."/>
            <person name="Villas-Boas S.G."/>
        </authorList>
    </citation>
    <scope>NUCLEOTIDE SEQUENCE [LARGE SCALE GENOMIC DNA]</scope>
    <source>
        <strain evidence="1 2">ICMP 19927</strain>
    </source>
</reference>
<evidence type="ECO:0000313" key="1">
    <source>
        <dbReference type="EMBL" id="OSS43703.1"/>
    </source>
</evidence>
<dbReference type="STRING" id="105696.A0A1Y2LI38"/>
<protein>
    <recommendedName>
        <fullName evidence="3">Heterokaryon incompatibility domain-containing protein</fullName>
    </recommendedName>
</protein>
<dbReference type="AlphaFoldDB" id="A0A1Y2LI38"/>
<evidence type="ECO:0008006" key="3">
    <source>
        <dbReference type="Google" id="ProtNLM"/>
    </source>
</evidence>
<gene>
    <name evidence="1" type="ORF">B5807_11491</name>
</gene>
<dbReference type="PANTHER" id="PTHR33112:SF16">
    <property type="entry name" value="HETEROKARYON INCOMPATIBILITY DOMAIN-CONTAINING PROTEIN"/>
    <property type="match status" value="1"/>
</dbReference>
<name>A0A1Y2LI38_EPING</name>
<keyword evidence="2" id="KW-1185">Reference proteome</keyword>
<accession>A0A1Y2LI38</accession>